<reference evidence="2" key="1">
    <citation type="submission" date="2021-01" db="EMBL/GenBank/DDBJ databases">
        <authorList>
            <person name="Corre E."/>
            <person name="Pelletier E."/>
            <person name="Niang G."/>
            <person name="Scheremetjew M."/>
            <person name="Finn R."/>
            <person name="Kale V."/>
            <person name="Holt S."/>
            <person name="Cochrane G."/>
            <person name="Meng A."/>
            <person name="Brown T."/>
            <person name="Cohen L."/>
        </authorList>
    </citation>
    <scope>NUCLEOTIDE SEQUENCE</scope>
    <source>
        <strain evidence="2">308</strain>
    </source>
</reference>
<feature type="region of interest" description="Disordered" evidence="1">
    <location>
        <begin position="113"/>
        <end position="151"/>
    </location>
</feature>
<dbReference type="EMBL" id="HBFR01008210">
    <property type="protein sequence ID" value="CAD8878744.1"/>
    <property type="molecule type" value="Transcribed_RNA"/>
</dbReference>
<feature type="region of interest" description="Disordered" evidence="1">
    <location>
        <begin position="246"/>
        <end position="289"/>
    </location>
</feature>
<organism evidence="2">
    <name type="scientific">Corethron hystrix</name>
    <dbReference type="NCBI Taxonomy" id="216773"/>
    <lineage>
        <taxon>Eukaryota</taxon>
        <taxon>Sar</taxon>
        <taxon>Stramenopiles</taxon>
        <taxon>Ochrophyta</taxon>
        <taxon>Bacillariophyta</taxon>
        <taxon>Coscinodiscophyceae</taxon>
        <taxon>Corethrophycidae</taxon>
        <taxon>Corethrales</taxon>
        <taxon>Corethraceae</taxon>
        <taxon>Corethron</taxon>
    </lineage>
</organism>
<feature type="compositionally biased region" description="Pro residues" evidence="1">
    <location>
        <begin position="350"/>
        <end position="361"/>
    </location>
</feature>
<dbReference type="AlphaFoldDB" id="A0A6U5EHA5"/>
<evidence type="ECO:0000313" key="3">
    <source>
        <dbReference type="EMBL" id="CAD8878744.1"/>
    </source>
</evidence>
<accession>A0A6U5EHA5</accession>
<name>A0A6U5EHA5_9STRA</name>
<gene>
    <name evidence="2" type="ORF">CHYS00102_LOCUS5927</name>
    <name evidence="3" type="ORF">CHYS00102_LOCUS5928</name>
</gene>
<protein>
    <submittedName>
        <fullName evidence="2">Uncharacterized protein</fullName>
    </submittedName>
</protein>
<dbReference type="EMBL" id="HBFR01008209">
    <property type="protein sequence ID" value="CAD8878743.1"/>
    <property type="molecule type" value="Transcribed_RNA"/>
</dbReference>
<feature type="compositionally biased region" description="Polar residues" evidence="1">
    <location>
        <begin position="113"/>
        <end position="145"/>
    </location>
</feature>
<evidence type="ECO:0000256" key="1">
    <source>
        <dbReference type="SAM" id="MobiDB-lite"/>
    </source>
</evidence>
<evidence type="ECO:0000313" key="2">
    <source>
        <dbReference type="EMBL" id="CAD8878743.1"/>
    </source>
</evidence>
<feature type="region of interest" description="Disordered" evidence="1">
    <location>
        <begin position="336"/>
        <end position="361"/>
    </location>
</feature>
<proteinExistence type="predicted"/>
<feature type="compositionally biased region" description="Pro residues" evidence="1">
    <location>
        <begin position="278"/>
        <end position="289"/>
    </location>
</feature>
<sequence length="361" mass="38995">MSTTVVPPLMSFRSMDSKTQVKANVDSIVPKVENEDVKENITQSIDITAADCLNTDSERRSPTASKQSESASSCIGDRDSIIYVSSTNVGNDQTRTHNANVEVLEKKVSCSENLNREGNSSPNRNQPSFNTNDSLVLTPSTSGQNKSKHHCHPIKSIDKINNINTSADSNLSISNDSQSYVKPNKRIDAQEVEKTNNKIQNNIKSPKRTPRNRKVWNIENNPSLPSLSNSRYAYGEPLNAPSPFPCHGPLNGSGGSPHQSFNSPRHLGSQHPAFFGPGPAPPYPPPSISYPPSSYHTPMPGPPFPIMGGSHNNMTPNPVSGPPSTGMMYHRMPYGPVPHSVGSPSTFTSCPPPPPPPPPPP</sequence>